<protein>
    <submittedName>
        <fullName evidence="1">Uncharacterized protein</fullName>
    </submittedName>
</protein>
<accession>A0A9P9YU62</accession>
<dbReference type="AlphaFoldDB" id="A0A9P9YU62"/>
<proteinExistence type="predicted"/>
<keyword evidence="2" id="KW-1185">Reference proteome</keyword>
<dbReference type="Proteomes" id="UP001059596">
    <property type="component" value="Unassembled WGS sequence"/>
</dbReference>
<evidence type="ECO:0000313" key="1">
    <source>
        <dbReference type="EMBL" id="KAI8043209.1"/>
    </source>
</evidence>
<organism evidence="1 2">
    <name type="scientific">Drosophila gunungcola</name>
    <name type="common">fruit fly</name>
    <dbReference type="NCBI Taxonomy" id="103775"/>
    <lineage>
        <taxon>Eukaryota</taxon>
        <taxon>Metazoa</taxon>
        <taxon>Ecdysozoa</taxon>
        <taxon>Arthropoda</taxon>
        <taxon>Hexapoda</taxon>
        <taxon>Insecta</taxon>
        <taxon>Pterygota</taxon>
        <taxon>Neoptera</taxon>
        <taxon>Endopterygota</taxon>
        <taxon>Diptera</taxon>
        <taxon>Brachycera</taxon>
        <taxon>Muscomorpha</taxon>
        <taxon>Ephydroidea</taxon>
        <taxon>Drosophilidae</taxon>
        <taxon>Drosophila</taxon>
        <taxon>Sophophora</taxon>
    </lineage>
</organism>
<comment type="caution">
    <text evidence="1">The sequence shown here is derived from an EMBL/GenBank/DDBJ whole genome shotgun (WGS) entry which is preliminary data.</text>
</comment>
<dbReference type="EMBL" id="JAMKOV010000002">
    <property type="protein sequence ID" value="KAI8043209.1"/>
    <property type="molecule type" value="Genomic_DNA"/>
</dbReference>
<name>A0A9P9YU62_9MUSC</name>
<evidence type="ECO:0000313" key="2">
    <source>
        <dbReference type="Proteomes" id="UP001059596"/>
    </source>
</evidence>
<sequence>MTNCRNILIKSGRRCDRSDRRLSNQWETKLVK</sequence>
<gene>
    <name evidence="1" type="ORF">M5D96_004536</name>
</gene>
<reference evidence="1" key="1">
    <citation type="journal article" date="2023" name="Genome Biol. Evol.">
        <title>Long-read-based Genome Assembly of Drosophila gunungcola Reveals Fewer Chemosensory Genes in Flower-breeding Species.</title>
        <authorList>
            <person name="Negi A."/>
            <person name="Liao B.Y."/>
            <person name="Yeh S.D."/>
        </authorList>
    </citation>
    <scope>NUCLEOTIDE SEQUENCE</scope>
    <source>
        <strain evidence="1">Sukarami</strain>
    </source>
</reference>